<organism evidence="2 3">
    <name type="scientific">Elysia crispata</name>
    <name type="common">lettuce slug</name>
    <dbReference type="NCBI Taxonomy" id="231223"/>
    <lineage>
        <taxon>Eukaryota</taxon>
        <taxon>Metazoa</taxon>
        <taxon>Spiralia</taxon>
        <taxon>Lophotrochozoa</taxon>
        <taxon>Mollusca</taxon>
        <taxon>Gastropoda</taxon>
        <taxon>Heterobranchia</taxon>
        <taxon>Euthyneura</taxon>
        <taxon>Panpulmonata</taxon>
        <taxon>Sacoglossa</taxon>
        <taxon>Placobranchoidea</taxon>
        <taxon>Plakobranchidae</taxon>
        <taxon>Elysia</taxon>
    </lineage>
</organism>
<feature type="chain" id="PRO_5042125376" evidence="1">
    <location>
        <begin position="24"/>
        <end position="86"/>
    </location>
</feature>
<dbReference type="EMBL" id="JAWDGP010006500">
    <property type="protein sequence ID" value="KAK3739875.1"/>
    <property type="molecule type" value="Genomic_DNA"/>
</dbReference>
<comment type="caution">
    <text evidence="2">The sequence shown here is derived from an EMBL/GenBank/DDBJ whole genome shotgun (WGS) entry which is preliminary data.</text>
</comment>
<keyword evidence="3" id="KW-1185">Reference proteome</keyword>
<name>A0AAE0YBQ2_9GAST</name>
<feature type="signal peptide" evidence="1">
    <location>
        <begin position="1"/>
        <end position="23"/>
    </location>
</feature>
<evidence type="ECO:0000313" key="2">
    <source>
        <dbReference type="EMBL" id="KAK3739875.1"/>
    </source>
</evidence>
<protein>
    <submittedName>
        <fullName evidence="2">Uncharacterized protein</fullName>
    </submittedName>
</protein>
<sequence>MLTPVTSLAVLLMVTMLEGSAEAKVSNVTASRVKVNGDSSELLAVTTDAPEIAISVGNIGANGTLKSNTATIYIDLAVTRIASSAR</sequence>
<dbReference type="Proteomes" id="UP001283361">
    <property type="component" value="Unassembled WGS sequence"/>
</dbReference>
<accession>A0AAE0YBQ2</accession>
<reference evidence="2" key="1">
    <citation type="journal article" date="2023" name="G3 (Bethesda)">
        <title>A reference genome for the long-term kleptoplast-retaining sea slug Elysia crispata morphotype clarki.</title>
        <authorList>
            <person name="Eastman K.E."/>
            <person name="Pendleton A.L."/>
            <person name="Shaikh M.A."/>
            <person name="Suttiyut T."/>
            <person name="Ogas R."/>
            <person name="Tomko P."/>
            <person name="Gavelis G."/>
            <person name="Widhalm J.R."/>
            <person name="Wisecaver J.H."/>
        </authorList>
    </citation>
    <scope>NUCLEOTIDE SEQUENCE</scope>
    <source>
        <strain evidence="2">ECLA1</strain>
    </source>
</reference>
<dbReference type="AlphaFoldDB" id="A0AAE0YBQ2"/>
<evidence type="ECO:0000313" key="3">
    <source>
        <dbReference type="Proteomes" id="UP001283361"/>
    </source>
</evidence>
<proteinExistence type="predicted"/>
<evidence type="ECO:0000256" key="1">
    <source>
        <dbReference type="SAM" id="SignalP"/>
    </source>
</evidence>
<keyword evidence="1" id="KW-0732">Signal</keyword>
<gene>
    <name evidence="2" type="ORF">RRG08_020319</name>
</gene>